<proteinExistence type="predicted"/>
<gene>
    <name evidence="1" type="ORF">ROTO_01930</name>
</gene>
<dbReference type="EMBL" id="LGVV01000001">
    <property type="protein sequence ID" value="KNX43403.1"/>
    <property type="molecule type" value="Genomic_DNA"/>
</dbReference>
<sequence>MKVHAFDDDQAMLDLVMHFLGIATHHNVNAAPSAMAVLKSVSEEEV</sequence>
<accession>A0A0L6D139</accession>
<organism evidence="1 2">
    <name type="scientific">Roseovarius tolerans</name>
    <dbReference type="NCBI Taxonomy" id="74031"/>
    <lineage>
        <taxon>Bacteria</taxon>
        <taxon>Pseudomonadati</taxon>
        <taxon>Pseudomonadota</taxon>
        <taxon>Alphaproteobacteria</taxon>
        <taxon>Rhodobacterales</taxon>
        <taxon>Roseobacteraceae</taxon>
        <taxon>Roseovarius</taxon>
    </lineage>
</organism>
<evidence type="ECO:0000313" key="2">
    <source>
        <dbReference type="Proteomes" id="UP000037046"/>
    </source>
</evidence>
<dbReference type="OrthoDB" id="7745891at2"/>
<dbReference type="PATRIC" id="fig|74031.6.peg.197"/>
<dbReference type="AlphaFoldDB" id="A0A0L6D139"/>
<dbReference type="RefSeq" id="WP_160316337.1">
    <property type="nucleotide sequence ID" value="NZ_CP118494.1"/>
</dbReference>
<reference evidence="2" key="1">
    <citation type="submission" date="2015-07" db="EMBL/GenBank/DDBJ databases">
        <title>Draft Genome Sequence of Roseovarius tolerans EL-164, a producer of N-Acylated Alanine Methyl Esters (NAMEs).</title>
        <authorList>
            <person name="Voget S."/>
            <person name="Bruns H."/>
            <person name="Wagner-Doebler I."/>
            <person name="Schulz S."/>
            <person name="Daniel R."/>
        </authorList>
    </citation>
    <scope>NUCLEOTIDE SEQUENCE [LARGE SCALE GENOMIC DNA]</scope>
    <source>
        <strain evidence="2">EL-164</strain>
    </source>
</reference>
<name>A0A0L6D139_9RHOB</name>
<protein>
    <submittedName>
        <fullName evidence="1">Uncharacterized protein</fullName>
    </submittedName>
</protein>
<comment type="caution">
    <text evidence="1">The sequence shown here is derived from an EMBL/GenBank/DDBJ whole genome shotgun (WGS) entry which is preliminary data.</text>
</comment>
<dbReference type="Proteomes" id="UP000037046">
    <property type="component" value="Unassembled WGS sequence"/>
</dbReference>
<evidence type="ECO:0000313" key="1">
    <source>
        <dbReference type="EMBL" id="KNX43403.1"/>
    </source>
</evidence>
<keyword evidence="2" id="KW-1185">Reference proteome</keyword>